<dbReference type="Proteomes" id="UP000022910">
    <property type="component" value="Unassembled WGS sequence"/>
</dbReference>
<feature type="transmembrane region" description="Helical" evidence="9">
    <location>
        <begin position="124"/>
        <end position="150"/>
    </location>
</feature>
<keyword evidence="6 9" id="KW-1133">Transmembrane helix</keyword>
<name>A0A015I0Z3_RHIIW</name>
<dbReference type="AlphaFoldDB" id="A0A015I0Z3"/>
<dbReference type="Pfam" id="PF06699">
    <property type="entry name" value="PIG-F"/>
    <property type="match status" value="1"/>
</dbReference>
<evidence type="ECO:0000256" key="9">
    <source>
        <dbReference type="SAM" id="Phobius"/>
    </source>
</evidence>
<accession>A0A015I0Z3</accession>
<feature type="transmembrane region" description="Helical" evidence="9">
    <location>
        <begin position="228"/>
        <end position="253"/>
    </location>
</feature>
<feature type="region of interest" description="Disordered" evidence="8">
    <location>
        <begin position="1"/>
        <end position="22"/>
    </location>
</feature>
<evidence type="ECO:0000256" key="3">
    <source>
        <dbReference type="ARBA" id="ARBA00022502"/>
    </source>
</evidence>
<protein>
    <submittedName>
        <fullName evidence="10">Gpi11p</fullName>
    </submittedName>
</protein>
<comment type="pathway">
    <text evidence="2">Glycolipid biosynthesis; glycosylphosphatidylinositol-anchor biosynthesis.</text>
</comment>
<organism evidence="10 11">
    <name type="scientific">Rhizophagus irregularis (strain DAOM 197198w)</name>
    <name type="common">Glomus intraradices</name>
    <dbReference type="NCBI Taxonomy" id="1432141"/>
    <lineage>
        <taxon>Eukaryota</taxon>
        <taxon>Fungi</taxon>
        <taxon>Fungi incertae sedis</taxon>
        <taxon>Mucoromycota</taxon>
        <taxon>Glomeromycotina</taxon>
        <taxon>Glomeromycetes</taxon>
        <taxon>Glomerales</taxon>
        <taxon>Glomeraceae</taxon>
        <taxon>Rhizophagus</taxon>
    </lineage>
</organism>
<evidence type="ECO:0000256" key="1">
    <source>
        <dbReference type="ARBA" id="ARBA00004477"/>
    </source>
</evidence>
<feature type="transmembrane region" description="Helical" evidence="9">
    <location>
        <begin position="156"/>
        <end position="177"/>
    </location>
</feature>
<dbReference type="OrthoDB" id="17366at2759"/>
<keyword evidence="3" id="KW-0337">GPI-anchor biosynthesis</keyword>
<evidence type="ECO:0000256" key="7">
    <source>
        <dbReference type="ARBA" id="ARBA00023136"/>
    </source>
</evidence>
<keyword evidence="11" id="KW-1185">Reference proteome</keyword>
<feature type="transmembrane region" description="Helical" evidence="9">
    <location>
        <begin position="198"/>
        <end position="216"/>
    </location>
</feature>
<dbReference type="OMA" id="WQRWPVT"/>
<feature type="compositionally biased region" description="Low complexity" evidence="8">
    <location>
        <begin position="9"/>
        <end position="22"/>
    </location>
</feature>
<comment type="subcellular location">
    <subcellularLocation>
        <location evidence="1">Endoplasmic reticulum membrane</location>
        <topology evidence="1">Multi-pass membrane protein</topology>
    </subcellularLocation>
</comment>
<evidence type="ECO:0000313" key="11">
    <source>
        <dbReference type="Proteomes" id="UP000022910"/>
    </source>
</evidence>
<dbReference type="GO" id="GO:0005789">
    <property type="term" value="C:endoplasmic reticulum membrane"/>
    <property type="evidence" value="ECO:0007669"/>
    <property type="project" value="UniProtKB-SubCell"/>
</dbReference>
<comment type="caution">
    <text evidence="10">The sequence shown here is derived from an EMBL/GenBank/DDBJ whole genome shotgun (WGS) entry which is preliminary data.</text>
</comment>
<evidence type="ECO:0000313" key="10">
    <source>
        <dbReference type="EMBL" id="EXX50602.1"/>
    </source>
</evidence>
<dbReference type="GO" id="GO:0006506">
    <property type="term" value="P:GPI anchor biosynthetic process"/>
    <property type="evidence" value="ECO:0007669"/>
    <property type="project" value="UniProtKB-UniPathway"/>
</dbReference>
<gene>
    <name evidence="10" type="ORF">RirG_269280</name>
</gene>
<evidence type="ECO:0000256" key="5">
    <source>
        <dbReference type="ARBA" id="ARBA00022824"/>
    </source>
</evidence>
<dbReference type="UniPathway" id="UPA00196"/>
<feature type="transmembrane region" description="Helical" evidence="9">
    <location>
        <begin position="78"/>
        <end position="96"/>
    </location>
</feature>
<dbReference type="HOGENOM" id="CLU_064564_0_0_1"/>
<evidence type="ECO:0000256" key="6">
    <source>
        <dbReference type="ARBA" id="ARBA00022989"/>
    </source>
</evidence>
<dbReference type="STRING" id="1432141.A0A015I0Z3"/>
<keyword evidence="4 9" id="KW-0812">Transmembrane</keyword>
<reference evidence="10 11" key="1">
    <citation type="submission" date="2014-02" db="EMBL/GenBank/DDBJ databases">
        <title>Single nucleus genome sequencing reveals high similarity among nuclei of an endomycorrhizal fungus.</title>
        <authorList>
            <person name="Lin K."/>
            <person name="Geurts R."/>
            <person name="Zhang Z."/>
            <person name="Limpens E."/>
            <person name="Saunders D.G."/>
            <person name="Mu D."/>
            <person name="Pang E."/>
            <person name="Cao H."/>
            <person name="Cha H."/>
            <person name="Lin T."/>
            <person name="Zhou Q."/>
            <person name="Shang Y."/>
            <person name="Li Y."/>
            <person name="Ivanov S."/>
            <person name="Sharma T."/>
            <person name="Velzen R.V."/>
            <person name="Ruijter N.D."/>
            <person name="Aanen D.K."/>
            <person name="Win J."/>
            <person name="Kamoun S."/>
            <person name="Bisseling T."/>
            <person name="Huang S."/>
        </authorList>
    </citation>
    <scope>NUCLEOTIDE SEQUENCE [LARGE SCALE GENOMIC DNA]</scope>
    <source>
        <strain evidence="11">DAOM197198w</strain>
    </source>
</reference>
<dbReference type="EMBL" id="JEMT01029875">
    <property type="protein sequence ID" value="EXX50602.1"/>
    <property type="molecule type" value="Genomic_DNA"/>
</dbReference>
<evidence type="ECO:0000256" key="8">
    <source>
        <dbReference type="SAM" id="MobiDB-lite"/>
    </source>
</evidence>
<keyword evidence="5" id="KW-0256">Endoplasmic reticulum</keyword>
<dbReference type="InterPro" id="IPR009580">
    <property type="entry name" value="GPI_biosynthesis_protein_Pig-F"/>
</dbReference>
<sequence length="265" mass="29959">MSRNRTTASSSSSSFSSEIPSPSISTNYEDNTIKFHFKTHGLITIIQLTFSTLCLFYIPQQNLLKDPVESLKSTNLLLFFVQFIIETIRWLIYLYYDSSNGGYETRKNSKVFLINFVKNKGQNFIVALLLTAFAVFVLHIVAILFGASLIHNAQKTLMFAVYVSLLGIFPPAVAFKNHTPYWSRVFSDFCPETIPEKMVYYPTVGTIIGAWAGAIVIPLDWDRPWQEWPISCVISAYIGHVIGSIIALIVCSFNPESSTLQKKRE</sequence>
<keyword evidence="7 9" id="KW-0472">Membrane</keyword>
<evidence type="ECO:0000256" key="4">
    <source>
        <dbReference type="ARBA" id="ARBA00022692"/>
    </source>
</evidence>
<feature type="transmembrane region" description="Helical" evidence="9">
    <location>
        <begin position="41"/>
        <end position="58"/>
    </location>
</feature>
<proteinExistence type="predicted"/>
<evidence type="ECO:0000256" key="2">
    <source>
        <dbReference type="ARBA" id="ARBA00004687"/>
    </source>
</evidence>